<dbReference type="InterPro" id="IPR032816">
    <property type="entry name" value="VTT_dom"/>
</dbReference>
<proteinExistence type="inferred from homology"/>
<accession>A0A2M7UU07</accession>
<feature type="transmembrane region" description="Helical" evidence="7">
    <location>
        <begin position="114"/>
        <end position="133"/>
    </location>
</feature>
<dbReference type="Pfam" id="PF09335">
    <property type="entry name" value="VTT_dom"/>
    <property type="match status" value="1"/>
</dbReference>
<keyword evidence="4 7" id="KW-0812">Transmembrane</keyword>
<evidence type="ECO:0000259" key="8">
    <source>
        <dbReference type="Pfam" id="PF09335"/>
    </source>
</evidence>
<feature type="transmembrane region" description="Helical" evidence="7">
    <location>
        <begin position="145"/>
        <end position="163"/>
    </location>
</feature>
<evidence type="ECO:0000313" key="9">
    <source>
        <dbReference type="EMBL" id="PIZ87012.1"/>
    </source>
</evidence>
<keyword evidence="5 7" id="KW-1133">Transmembrane helix</keyword>
<organism evidence="9 10">
    <name type="scientific">Candidatus Nealsonbacteria bacterium CG_4_10_14_0_2_um_filter_40_15</name>
    <dbReference type="NCBI Taxonomy" id="1974682"/>
    <lineage>
        <taxon>Bacteria</taxon>
        <taxon>Candidatus Nealsoniibacteriota</taxon>
    </lineage>
</organism>
<dbReference type="InterPro" id="IPR032818">
    <property type="entry name" value="DedA-like"/>
</dbReference>
<dbReference type="PANTHER" id="PTHR30353:SF15">
    <property type="entry name" value="INNER MEMBRANE PROTEIN YABI"/>
    <property type="match status" value="1"/>
</dbReference>
<name>A0A2M7UU07_9BACT</name>
<dbReference type="AlphaFoldDB" id="A0A2M7UU07"/>
<evidence type="ECO:0000256" key="7">
    <source>
        <dbReference type="RuleBase" id="RU367016"/>
    </source>
</evidence>
<comment type="subcellular location">
    <subcellularLocation>
        <location evidence="1 7">Cell membrane</location>
        <topology evidence="1 7">Multi-pass membrane protein</topology>
    </subcellularLocation>
</comment>
<evidence type="ECO:0000256" key="5">
    <source>
        <dbReference type="ARBA" id="ARBA00022989"/>
    </source>
</evidence>
<comment type="similarity">
    <text evidence="2 7">Belongs to the DedA family.</text>
</comment>
<feature type="transmembrane region" description="Helical" evidence="7">
    <location>
        <begin position="175"/>
        <end position="194"/>
    </location>
</feature>
<reference evidence="10" key="1">
    <citation type="submission" date="2017-09" db="EMBL/GenBank/DDBJ databases">
        <title>Depth-based differentiation of microbial function through sediment-hosted aquifers and enrichment of novel symbionts in the deep terrestrial subsurface.</title>
        <authorList>
            <person name="Probst A.J."/>
            <person name="Ladd B."/>
            <person name="Jarett J.K."/>
            <person name="Geller-Mcgrath D.E."/>
            <person name="Sieber C.M.K."/>
            <person name="Emerson J.B."/>
            <person name="Anantharaman K."/>
            <person name="Thomas B.C."/>
            <person name="Malmstrom R."/>
            <person name="Stieglmeier M."/>
            <person name="Klingl A."/>
            <person name="Woyke T."/>
            <person name="Ryan C.M."/>
            <person name="Banfield J.F."/>
        </authorList>
    </citation>
    <scope>NUCLEOTIDE SEQUENCE [LARGE SCALE GENOMIC DNA]</scope>
</reference>
<protein>
    <recommendedName>
        <fullName evidence="8">VTT domain-containing protein</fullName>
    </recommendedName>
</protein>
<dbReference type="EMBL" id="PFOZ01000041">
    <property type="protein sequence ID" value="PIZ87012.1"/>
    <property type="molecule type" value="Genomic_DNA"/>
</dbReference>
<dbReference type="Proteomes" id="UP000229166">
    <property type="component" value="Unassembled WGS sequence"/>
</dbReference>
<dbReference type="GO" id="GO:0005886">
    <property type="term" value="C:plasma membrane"/>
    <property type="evidence" value="ECO:0007669"/>
    <property type="project" value="UniProtKB-SubCell"/>
</dbReference>
<evidence type="ECO:0000256" key="6">
    <source>
        <dbReference type="ARBA" id="ARBA00023136"/>
    </source>
</evidence>
<evidence type="ECO:0000256" key="3">
    <source>
        <dbReference type="ARBA" id="ARBA00022475"/>
    </source>
</evidence>
<sequence>MEQWLIAHQQLAYLVLFVGAYFETIIGPSFFIPGEVFFIPAALLGGVGMLNIWLVVIVCYAGGILGDSSSYLIGKKAGNFFLSILLKKERKIFNFRNYERGEAFFRNHGPKAIFLARVGGPFSWVMPFLAGIWQVPYQTFLKYNIPGIIVGIGWFLVVGYFFGSQYQMILEFIKTFFWLMLPLLAIIILGWVLIKKVWLAK</sequence>
<feature type="domain" description="VTT" evidence="8">
    <location>
        <begin position="32"/>
        <end position="160"/>
    </location>
</feature>
<comment type="caution">
    <text evidence="9">The sequence shown here is derived from an EMBL/GenBank/DDBJ whole genome shotgun (WGS) entry which is preliminary data.</text>
</comment>
<dbReference type="PANTHER" id="PTHR30353">
    <property type="entry name" value="INNER MEMBRANE PROTEIN DEDA-RELATED"/>
    <property type="match status" value="1"/>
</dbReference>
<evidence type="ECO:0000256" key="2">
    <source>
        <dbReference type="ARBA" id="ARBA00010792"/>
    </source>
</evidence>
<keyword evidence="3 7" id="KW-1003">Cell membrane</keyword>
<feature type="transmembrane region" description="Helical" evidence="7">
    <location>
        <begin position="37"/>
        <end position="66"/>
    </location>
</feature>
<gene>
    <name evidence="9" type="ORF">COX92_02080</name>
</gene>
<feature type="transmembrane region" description="Helical" evidence="7">
    <location>
        <begin position="12"/>
        <end position="31"/>
    </location>
</feature>
<evidence type="ECO:0000256" key="1">
    <source>
        <dbReference type="ARBA" id="ARBA00004651"/>
    </source>
</evidence>
<evidence type="ECO:0000256" key="4">
    <source>
        <dbReference type="ARBA" id="ARBA00022692"/>
    </source>
</evidence>
<keyword evidence="6 7" id="KW-0472">Membrane</keyword>
<evidence type="ECO:0000313" key="10">
    <source>
        <dbReference type="Proteomes" id="UP000229166"/>
    </source>
</evidence>